<feature type="compositionally biased region" description="Low complexity" evidence="3">
    <location>
        <begin position="349"/>
        <end position="364"/>
    </location>
</feature>
<dbReference type="Proteomes" id="UP000766486">
    <property type="component" value="Unassembled WGS sequence"/>
</dbReference>
<keyword evidence="1" id="KW-0413">Isomerase</keyword>
<proteinExistence type="inferred from homology"/>
<comment type="similarity">
    <text evidence="2">Belongs to the Diels-Alderase family.</text>
</comment>
<evidence type="ECO:0000256" key="3">
    <source>
        <dbReference type="SAM" id="MobiDB-lite"/>
    </source>
</evidence>
<dbReference type="InterPro" id="IPR056402">
    <property type="entry name" value="DA_N"/>
</dbReference>
<sequence length="384" mass="41452">MLTTITSDFNIHSSIARDTAVQSDFIPENGNIFPKFSDSISKTAVDLWLFDAIAEDGSSAITISFFRDALAAPAGYRIAVNAIWADGEIWGTPLVFPQSVITSEGPDPNKGTVVGTWRTDKDNSYASFEVSADLSTATVAFNVPRKVVGTLKLKSLGFPSLPSTARDAEASSGVYWMRPIAAADATVHMEFFFQTPEGDVSSKPLEIGGNTRAFGGMDRSWESLGWAGAFSDSVFLRAKVGPYDLQNMLLVGKSNKNYPLSASASLYCDGKLVCAPRSVRYAGDDGANREDGDAMIITRLLEGEGLPAVFRHQNVGYRLEFRSKGQTWVFETRHHRAWYCKPMKPPAPSGTGSSGFLVSVSSTSPNSAEPIKGIGYEGQVVLPE</sequence>
<evidence type="ECO:0000259" key="4">
    <source>
        <dbReference type="Pfam" id="PF22903"/>
    </source>
</evidence>
<evidence type="ECO:0000256" key="1">
    <source>
        <dbReference type="ARBA" id="ARBA00023235"/>
    </source>
</evidence>
<evidence type="ECO:0000256" key="2">
    <source>
        <dbReference type="ARBA" id="ARBA00046325"/>
    </source>
</evidence>
<accession>A0ABY6V1L7</accession>
<comment type="caution">
    <text evidence="6">The sequence shown here is derived from an EMBL/GenBank/DDBJ whole genome shotgun (WGS) entry which is preliminary data.</text>
</comment>
<feature type="region of interest" description="Disordered" evidence="3">
    <location>
        <begin position="347"/>
        <end position="368"/>
    </location>
</feature>
<dbReference type="Pfam" id="PF22903">
    <property type="entry name" value="DA_C"/>
    <property type="match status" value="1"/>
</dbReference>
<name>A0ABY6V1L7_BIOOC</name>
<organism evidence="6 7">
    <name type="scientific">Bionectria ochroleuca</name>
    <name type="common">Gliocladium roseum</name>
    <dbReference type="NCBI Taxonomy" id="29856"/>
    <lineage>
        <taxon>Eukaryota</taxon>
        <taxon>Fungi</taxon>
        <taxon>Dikarya</taxon>
        <taxon>Ascomycota</taxon>
        <taxon>Pezizomycotina</taxon>
        <taxon>Sordariomycetes</taxon>
        <taxon>Hypocreomycetidae</taxon>
        <taxon>Hypocreales</taxon>
        <taxon>Bionectriaceae</taxon>
        <taxon>Clonostachys</taxon>
    </lineage>
</organism>
<dbReference type="InterPro" id="IPR054499">
    <property type="entry name" value="DA_C"/>
</dbReference>
<dbReference type="Pfam" id="PF24137">
    <property type="entry name" value="DA_N"/>
    <property type="match status" value="1"/>
</dbReference>
<feature type="domain" description="Diels-Alderase C-terminal" evidence="4">
    <location>
        <begin position="225"/>
        <end position="382"/>
    </location>
</feature>
<protein>
    <recommendedName>
        <fullName evidence="8">AttH domain-containing protein</fullName>
    </recommendedName>
</protein>
<dbReference type="EMBL" id="CABFNS010001021">
    <property type="protein sequence ID" value="VUC37643.1"/>
    <property type="molecule type" value="Genomic_DNA"/>
</dbReference>
<gene>
    <name evidence="6" type="ORF">CLO192961_LOCUS478403</name>
</gene>
<evidence type="ECO:0008006" key="8">
    <source>
        <dbReference type="Google" id="ProtNLM"/>
    </source>
</evidence>
<evidence type="ECO:0000313" key="7">
    <source>
        <dbReference type="Proteomes" id="UP000766486"/>
    </source>
</evidence>
<reference evidence="6 7" key="1">
    <citation type="submission" date="2019-06" db="EMBL/GenBank/DDBJ databases">
        <authorList>
            <person name="Broberg M."/>
        </authorList>
    </citation>
    <scope>NUCLEOTIDE SEQUENCE [LARGE SCALE GENOMIC DNA]</scope>
</reference>
<evidence type="ECO:0000313" key="6">
    <source>
        <dbReference type="EMBL" id="VUC37643.1"/>
    </source>
</evidence>
<evidence type="ECO:0000259" key="5">
    <source>
        <dbReference type="Pfam" id="PF24137"/>
    </source>
</evidence>
<keyword evidence="7" id="KW-1185">Reference proteome</keyword>
<feature type="domain" description="Diels-Alderase N-terminal" evidence="5">
    <location>
        <begin position="4"/>
        <end position="221"/>
    </location>
</feature>